<dbReference type="FunFam" id="3.20.20.190:FF:000013">
    <property type="entry name" value="Glycerophosphodiester phosphodiesterase GDPDL3"/>
    <property type="match status" value="1"/>
</dbReference>
<keyword evidence="4" id="KW-0319">Glycerol metabolism</keyword>
<evidence type="ECO:0000256" key="8">
    <source>
        <dbReference type="SAM" id="MobiDB-lite"/>
    </source>
</evidence>
<dbReference type="CDD" id="cd08603">
    <property type="entry name" value="GDPD_SHV3_repeat_1"/>
    <property type="match status" value="1"/>
</dbReference>
<dbReference type="SUPFAM" id="SSF51695">
    <property type="entry name" value="PLC-like phosphodiesterases"/>
    <property type="match status" value="2"/>
</dbReference>
<evidence type="ECO:0000256" key="3">
    <source>
        <dbReference type="ARBA" id="ARBA00022729"/>
    </source>
</evidence>
<feature type="domain" description="GP-PDE" evidence="10">
    <location>
        <begin position="353"/>
        <end position="657"/>
    </location>
</feature>
<evidence type="ECO:0000256" key="4">
    <source>
        <dbReference type="ARBA" id="ARBA00022798"/>
    </source>
</evidence>
<dbReference type="PANTHER" id="PTHR43620">
    <property type="entry name" value="GLYCEROPHOSPHORYL DIESTER PHOSPHODIESTERASE"/>
    <property type="match status" value="1"/>
</dbReference>
<dbReference type="OrthoDB" id="1058301at2759"/>
<evidence type="ECO:0000259" key="10">
    <source>
        <dbReference type="PROSITE" id="PS51704"/>
    </source>
</evidence>
<gene>
    <name evidence="11" type="ORF">PVAP13_7KG201985</name>
</gene>
<evidence type="ECO:0000256" key="9">
    <source>
        <dbReference type="SAM" id="SignalP"/>
    </source>
</evidence>
<dbReference type="PANTHER" id="PTHR43620:SF7">
    <property type="entry name" value="GLYCEROPHOSPHODIESTER PHOSPHODIESTERASE GDPD5-RELATED"/>
    <property type="match status" value="1"/>
</dbReference>
<organism evidence="11 12">
    <name type="scientific">Panicum virgatum</name>
    <name type="common">Blackwell switchgrass</name>
    <dbReference type="NCBI Taxonomy" id="38727"/>
    <lineage>
        <taxon>Eukaryota</taxon>
        <taxon>Viridiplantae</taxon>
        <taxon>Streptophyta</taxon>
        <taxon>Embryophyta</taxon>
        <taxon>Tracheophyta</taxon>
        <taxon>Spermatophyta</taxon>
        <taxon>Magnoliopsida</taxon>
        <taxon>Liliopsida</taxon>
        <taxon>Poales</taxon>
        <taxon>Poaceae</taxon>
        <taxon>PACMAD clade</taxon>
        <taxon>Panicoideae</taxon>
        <taxon>Panicodae</taxon>
        <taxon>Paniceae</taxon>
        <taxon>Panicinae</taxon>
        <taxon>Panicum</taxon>
        <taxon>Panicum sect. Hiantes</taxon>
    </lineage>
</organism>
<feature type="region of interest" description="Disordered" evidence="8">
    <location>
        <begin position="682"/>
        <end position="722"/>
    </location>
</feature>
<comment type="catalytic activity">
    <reaction evidence="7">
        <text>a sn-glycero-3-phosphodiester + H2O = an alcohol + sn-glycerol 3-phosphate + H(+)</text>
        <dbReference type="Rhea" id="RHEA:12969"/>
        <dbReference type="ChEBI" id="CHEBI:15377"/>
        <dbReference type="ChEBI" id="CHEBI:15378"/>
        <dbReference type="ChEBI" id="CHEBI:30879"/>
        <dbReference type="ChEBI" id="CHEBI:57597"/>
        <dbReference type="ChEBI" id="CHEBI:83408"/>
        <dbReference type="EC" id="3.1.4.46"/>
    </reaction>
</comment>
<name>A0A8T0QH17_PANVG</name>
<evidence type="ECO:0000256" key="1">
    <source>
        <dbReference type="ARBA" id="ARBA00007277"/>
    </source>
</evidence>
<evidence type="ECO:0000256" key="6">
    <source>
        <dbReference type="ARBA" id="ARBA00023180"/>
    </source>
</evidence>
<dbReference type="InterPro" id="IPR030395">
    <property type="entry name" value="GP_PDE_dom"/>
</dbReference>
<dbReference type="InterPro" id="IPR017946">
    <property type="entry name" value="PLC-like_Pdiesterase_TIM-brl"/>
</dbReference>
<dbReference type="EMBL" id="CM029049">
    <property type="protein sequence ID" value="KAG2572785.1"/>
    <property type="molecule type" value="Genomic_DNA"/>
</dbReference>
<dbReference type="Gene3D" id="3.20.20.190">
    <property type="entry name" value="Phosphatidylinositol (PI) phosphodiesterase"/>
    <property type="match status" value="2"/>
</dbReference>
<accession>A0A8T0QH17</accession>
<dbReference type="Pfam" id="PF03009">
    <property type="entry name" value="GDPD"/>
    <property type="match status" value="1"/>
</dbReference>
<evidence type="ECO:0000256" key="2">
    <source>
        <dbReference type="ARBA" id="ARBA00012247"/>
    </source>
</evidence>
<dbReference type="GO" id="GO:0006071">
    <property type="term" value="P:glycerol metabolic process"/>
    <property type="evidence" value="ECO:0007669"/>
    <property type="project" value="UniProtKB-KW"/>
</dbReference>
<sequence>MATTTSAARSFVLLLSWLAVSAAQKPSGWNTLNGNPPVIIAKGGFSGLFPDSSQFAYEFAVTQSSQRYTVLYCDVQLTKDRVGICLPNISMENGTTISDVFPQEKKSYLVNGVPSWGWFSVDYTFFQLKPVYLQRSIFSRTSWFDGTLPILTVEDMLNNFNPSGTWLNIQHDSFYRKFNLSMTSYIISVSRREKVNYISSPEVSFLTSLLGRVHPRTKLVFRFLDAPSVESSMNVTYHSLLLNNLTFIKTFASGIIVPKHFIWPVSDDNYLEECSSVVRDAHDLGLEIYADDFANDLVLGYNYSYDPLAEYLSFIDNDAFSVDGVLTDHPITASEAIGCFTNLNKSNSDHGKPLIISHNGASGDYPGCTDLAYQKAVEDGADVIDCPVQLTKDGIPICMSFSNLLEACYVPGVVHLGSDETAGVKDIYSVPGFFTYNFTWHDIVTNLQPKISTPFSTSTLQRNPRYATAGNFTRLSDFLTFAKDKDLFGIMITIQPVFGTPEQIQLDMLDSIIEALDDAGYSNETARQKVLVYSYSSSVLAKFKEETDYELVYDINGAYGEVAPSGLAELQKFASAVAVPRLSVIDEDDGFTISQTEMVRSLQAAGYPVYVYNLGNEYVSLPFDFFLDATVQMNTYVEGAGVDGLITDFPATARRYKANTCRNLGNNVPRFMAPVRPGALLKSYSSKPGQKKPEARRLPPLTDDDVAEPPLPQAAGSPSTSIAMRTQTRIPVLVTLVSLVMVFSVI</sequence>
<evidence type="ECO:0000256" key="7">
    <source>
        <dbReference type="ARBA" id="ARBA00047512"/>
    </source>
</evidence>
<evidence type="ECO:0000313" key="11">
    <source>
        <dbReference type="EMBL" id="KAG2572785.1"/>
    </source>
</evidence>
<dbReference type="FunFam" id="3.20.20.190:FF:000011">
    <property type="entry name" value="Glycerophosphodiester phosphodiesterase GDPDL3"/>
    <property type="match status" value="1"/>
</dbReference>
<keyword evidence="5" id="KW-0378">Hydrolase</keyword>
<feature type="chain" id="PRO_5035771850" description="glycerophosphodiester phosphodiesterase" evidence="9">
    <location>
        <begin position="24"/>
        <end position="746"/>
    </location>
</feature>
<keyword evidence="3 9" id="KW-0732">Signal</keyword>
<dbReference type="AlphaFoldDB" id="A0A8T0QH17"/>
<feature type="domain" description="GP-PDE" evidence="10">
    <location>
        <begin position="37"/>
        <end position="337"/>
    </location>
</feature>
<comment type="caution">
    <text evidence="11">The sequence shown here is derived from an EMBL/GenBank/DDBJ whole genome shotgun (WGS) entry which is preliminary data.</text>
</comment>
<evidence type="ECO:0000313" key="12">
    <source>
        <dbReference type="Proteomes" id="UP000823388"/>
    </source>
</evidence>
<dbReference type="Proteomes" id="UP000823388">
    <property type="component" value="Chromosome 7K"/>
</dbReference>
<keyword evidence="6" id="KW-0325">Glycoprotein</keyword>
<protein>
    <recommendedName>
        <fullName evidence="2">glycerophosphodiester phosphodiesterase</fullName>
        <ecNumber evidence="2">3.1.4.46</ecNumber>
    </recommendedName>
</protein>
<dbReference type="PROSITE" id="PS51704">
    <property type="entry name" value="GP_PDE"/>
    <property type="match status" value="2"/>
</dbReference>
<comment type="similarity">
    <text evidence="1">Belongs to the glycerophosphoryl diester phosphodiesterase family.</text>
</comment>
<keyword evidence="12" id="KW-1185">Reference proteome</keyword>
<dbReference type="GO" id="GO:0006629">
    <property type="term" value="P:lipid metabolic process"/>
    <property type="evidence" value="ECO:0007669"/>
    <property type="project" value="InterPro"/>
</dbReference>
<evidence type="ECO:0000256" key="5">
    <source>
        <dbReference type="ARBA" id="ARBA00022801"/>
    </source>
</evidence>
<proteinExistence type="inferred from homology"/>
<dbReference type="GO" id="GO:0008889">
    <property type="term" value="F:glycerophosphodiester phosphodiesterase activity"/>
    <property type="evidence" value="ECO:0007669"/>
    <property type="project" value="UniProtKB-EC"/>
</dbReference>
<feature type="signal peptide" evidence="9">
    <location>
        <begin position="1"/>
        <end position="23"/>
    </location>
</feature>
<reference evidence="11" key="1">
    <citation type="submission" date="2020-05" db="EMBL/GenBank/DDBJ databases">
        <title>WGS assembly of Panicum virgatum.</title>
        <authorList>
            <person name="Lovell J.T."/>
            <person name="Jenkins J."/>
            <person name="Shu S."/>
            <person name="Juenger T.E."/>
            <person name="Schmutz J."/>
        </authorList>
    </citation>
    <scope>NUCLEOTIDE SEQUENCE</scope>
    <source>
        <strain evidence="11">AP13</strain>
    </source>
</reference>
<dbReference type="EC" id="3.1.4.46" evidence="2"/>